<keyword evidence="1" id="KW-0472">Membrane</keyword>
<reference evidence="3" key="1">
    <citation type="submission" date="2016-10" db="EMBL/GenBank/DDBJ databases">
        <authorList>
            <person name="Varghese N."/>
            <person name="Submissions S."/>
        </authorList>
    </citation>
    <scope>NUCLEOTIDE SEQUENCE [LARGE SCALE GENOMIC DNA]</scope>
    <source>
        <strain evidence="3">CGMCC 1.3704</strain>
    </source>
</reference>
<protein>
    <submittedName>
        <fullName evidence="2">Uncharacterized protein</fullName>
    </submittedName>
</protein>
<evidence type="ECO:0000256" key="1">
    <source>
        <dbReference type="SAM" id="Phobius"/>
    </source>
</evidence>
<evidence type="ECO:0000313" key="2">
    <source>
        <dbReference type="EMBL" id="SFJ43268.1"/>
    </source>
</evidence>
<feature type="transmembrane region" description="Helical" evidence="1">
    <location>
        <begin position="40"/>
        <end position="60"/>
    </location>
</feature>
<evidence type="ECO:0000313" key="3">
    <source>
        <dbReference type="Proteomes" id="UP000183557"/>
    </source>
</evidence>
<keyword evidence="3" id="KW-1185">Reference proteome</keyword>
<dbReference type="EMBL" id="FOSB01000002">
    <property type="protein sequence ID" value="SFJ43268.1"/>
    <property type="molecule type" value="Genomic_DNA"/>
</dbReference>
<proteinExistence type="predicted"/>
<organism evidence="2 3">
    <name type="scientific">Halobacillus dabanensis</name>
    <dbReference type="NCBI Taxonomy" id="240302"/>
    <lineage>
        <taxon>Bacteria</taxon>
        <taxon>Bacillati</taxon>
        <taxon>Bacillota</taxon>
        <taxon>Bacilli</taxon>
        <taxon>Bacillales</taxon>
        <taxon>Bacillaceae</taxon>
        <taxon>Halobacillus</taxon>
    </lineage>
</organism>
<keyword evidence="1" id="KW-1133">Transmembrane helix</keyword>
<feature type="transmembrane region" description="Helical" evidence="1">
    <location>
        <begin position="99"/>
        <end position="116"/>
    </location>
</feature>
<sequence length="120" mass="13169">MVGGILKSKLNTPVSYLVGFVWLYIVSYAGVLIMNDETPVLLLLLIILIGPFTSGGLLFFISKNNNIIHGGICPSLFLFINDILFPSEFAKGEGVLDQYGLYIVFFTIGLVGAYITNKMK</sequence>
<name>A0A1I3RAC3_HALDA</name>
<keyword evidence="1" id="KW-0812">Transmembrane</keyword>
<dbReference type="AlphaFoldDB" id="A0A1I3RAC3"/>
<feature type="transmembrane region" description="Helical" evidence="1">
    <location>
        <begin position="14"/>
        <end position="34"/>
    </location>
</feature>
<feature type="transmembrane region" description="Helical" evidence="1">
    <location>
        <begin position="67"/>
        <end position="87"/>
    </location>
</feature>
<gene>
    <name evidence="2" type="ORF">SAMN04487936_102148</name>
</gene>
<dbReference type="Proteomes" id="UP000183557">
    <property type="component" value="Unassembled WGS sequence"/>
</dbReference>
<accession>A0A1I3RAC3</accession>